<dbReference type="Gene3D" id="3.40.50.1220">
    <property type="entry name" value="TPP-binding domain"/>
    <property type="match status" value="1"/>
</dbReference>
<evidence type="ECO:0000256" key="7">
    <source>
        <dbReference type="ARBA" id="ARBA00022519"/>
    </source>
</evidence>
<reference evidence="18 19" key="1">
    <citation type="journal article" date="2015" name="Genome Announc.">
        <title>Draft Genome Sequence of the Terrestrial Cyanobacterium Scytonema millei VB511283, Isolated from Eastern India.</title>
        <authorList>
            <person name="Sen D."/>
            <person name="Chandrababunaidu M.M."/>
            <person name="Singh D."/>
            <person name="Sanghi N."/>
            <person name="Ghorai A."/>
            <person name="Mishra G.P."/>
            <person name="Madduluri M."/>
            <person name="Adhikary S.P."/>
            <person name="Tripathy S."/>
        </authorList>
    </citation>
    <scope>NUCLEOTIDE SEQUENCE [LARGE SCALE GENOMIC DNA]</scope>
    <source>
        <strain evidence="18 19">VB511283</strain>
    </source>
</reference>
<dbReference type="Pfam" id="PF02233">
    <property type="entry name" value="PNTB"/>
    <property type="match status" value="1"/>
</dbReference>
<comment type="caution">
    <text evidence="18">The sequence shown here is derived from an EMBL/GenBank/DDBJ whole genome shotgun (WGS) entry which is preliminary data.</text>
</comment>
<evidence type="ECO:0000256" key="13">
    <source>
        <dbReference type="ARBA" id="ARBA00023136"/>
    </source>
</evidence>
<gene>
    <name evidence="18" type="ORF">QH73_0001415</name>
</gene>
<dbReference type="PANTHER" id="PTHR44758:SF1">
    <property type="entry name" value="NAD(P) TRANSHYDROGENASE SUBUNIT BETA"/>
    <property type="match status" value="1"/>
</dbReference>
<dbReference type="GO" id="GO:0008750">
    <property type="term" value="F:proton-translocating NAD(P)+ transhydrogenase activity"/>
    <property type="evidence" value="ECO:0007669"/>
    <property type="project" value="UniProtKB-EC"/>
</dbReference>
<feature type="transmembrane region" description="Helical" evidence="16">
    <location>
        <begin position="125"/>
        <end position="145"/>
    </location>
</feature>
<dbReference type="FunFam" id="3.40.50.1220:FF:000002">
    <property type="entry name" value="NAD(P) transhydrogenase subunit beta"/>
    <property type="match status" value="1"/>
</dbReference>
<feature type="transmembrane region" description="Helical" evidence="16">
    <location>
        <begin position="59"/>
        <end position="79"/>
    </location>
</feature>
<keyword evidence="19" id="KW-1185">Reference proteome</keyword>
<dbReference type="GO" id="GO:0050661">
    <property type="term" value="F:NADP binding"/>
    <property type="evidence" value="ECO:0007669"/>
    <property type="project" value="InterPro"/>
</dbReference>
<evidence type="ECO:0000313" key="19">
    <source>
        <dbReference type="Proteomes" id="UP000031532"/>
    </source>
</evidence>
<evidence type="ECO:0000259" key="17">
    <source>
        <dbReference type="Pfam" id="PF02233"/>
    </source>
</evidence>
<evidence type="ECO:0000256" key="1">
    <source>
        <dbReference type="ARBA" id="ARBA00003943"/>
    </source>
</evidence>
<feature type="transmembrane region" description="Helical" evidence="16">
    <location>
        <begin position="165"/>
        <end position="182"/>
    </location>
</feature>
<dbReference type="InterPro" id="IPR012136">
    <property type="entry name" value="NADH_DH_b"/>
</dbReference>
<evidence type="ECO:0000256" key="3">
    <source>
        <dbReference type="ARBA" id="ARBA00007919"/>
    </source>
</evidence>
<comment type="catalytic activity">
    <reaction evidence="14 15">
        <text>NAD(+) + NADPH + H(+)(in) = NADH + NADP(+) + H(+)(out)</text>
        <dbReference type="Rhea" id="RHEA:47992"/>
        <dbReference type="ChEBI" id="CHEBI:15378"/>
        <dbReference type="ChEBI" id="CHEBI:57540"/>
        <dbReference type="ChEBI" id="CHEBI:57783"/>
        <dbReference type="ChEBI" id="CHEBI:57945"/>
        <dbReference type="ChEBI" id="CHEBI:58349"/>
        <dbReference type="EC" id="7.1.1.1"/>
    </reaction>
</comment>
<dbReference type="SUPFAM" id="SSF52467">
    <property type="entry name" value="DHS-like NAD/FAD-binding domain"/>
    <property type="match status" value="1"/>
</dbReference>
<dbReference type="AlphaFoldDB" id="A0A9X5E0Q2"/>
<accession>A0A9X5E0Q2</accession>
<keyword evidence="9 15" id="KW-0521">NADP</keyword>
<comment type="function">
    <text evidence="1 15">The transhydrogenation between NADH and NADP is coupled to respiration and ATP hydrolysis and functions as a proton pump across the membrane.</text>
</comment>
<keyword evidence="10 15" id="KW-1278">Translocase</keyword>
<evidence type="ECO:0000256" key="11">
    <source>
        <dbReference type="ARBA" id="ARBA00022989"/>
    </source>
</evidence>
<evidence type="ECO:0000256" key="8">
    <source>
        <dbReference type="ARBA" id="ARBA00022692"/>
    </source>
</evidence>
<evidence type="ECO:0000256" key="14">
    <source>
        <dbReference type="ARBA" id="ARBA00048202"/>
    </source>
</evidence>
<feature type="transmembrane region" description="Helical" evidence="16">
    <location>
        <begin position="36"/>
        <end position="53"/>
    </location>
</feature>
<evidence type="ECO:0000256" key="9">
    <source>
        <dbReference type="ARBA" id="ARBA00022857"/>
    </source>
</evidence>
<comment type="subcellular location">
    <subcellularLocation>
        <location evidence="2">Cell inner membrane</location>
        <topology evidence="2">Multi-pass membrane protein</topology>
    </subcellularLocation>
</comment>
<dbReference type="InterPro" id="IPR034300">
    <property type="entry name" value="PNTB-like"/>
</dbReference>
<keyword evidence="11 16" id="KW-1133">Transmembrane helix</keyword>
<comment type="similarity">
    <text evidence="3 15">Belongs to the PNT beta subunit family.</text>
</comment>
<evidence type="ECO:0000256" key="6">
    <source>
        <dbReference type="ARBA" id="ARBA00022475"/>
    </source>
</evidence>
<evidence type="ECO:0000313" key="18">
    <source>
        <dbReference type="EMBL" id="NHC33336.1"/>
    </source>
</evidence>
<keyword evidence="7 15" id="KW-0997">Cell inner membrane</keyword>
<protein>
    <recommendedName>
        <fullName evidence="5 15">NAD(P) transhydrogenase subunit beta</fullName>
        <ecNumber evidence="4 15">7.1.1.1</ecNumber>
    </recommendedName>
    <alternativeName>
        <fullName evidence="15">Nicotinamide nucleotide transhydrogenase subunit beta</fullName>
    </alternativeName>
</protein>
<feature type="transmembrane region" description="Helical" evidence="16">
    <location>
        <begin position="240"/>
        <end position="259"/>
    </location>
</feature>
<dbReference type="GO" id="GO:0005886">
    <property type="term" value="C:plasma membrane"/>
    <property type="evidence" value="ECO:0007669"/>
    <property type="project" value="UniProtKB-SubCell"/>
</dbReference>
<dbReference type="EMBL" id="JTJC03000001">
    <property type="protein sequence ID" value="NHC33336.1"/>
    <property type="molecule type" value="Genomic_DNA"/>
</dbReference>
<keyword evidence="12 15" id="KW-0520">NAD</keyword>
<evidence type="ECO:0000256" key="16">
    <source>
        <dbReference type="SAM" id="Phobius"/>
    </source>
</evidence>
<dbReference type="EC" id="7.1.1.1" evidence="4 15"/>
<dbReference type="PIRSF" id="PIRSF000204">
    <property type="entry name" value="PNTB"/>
    <property type="match status" value="1"/>
</dbReference>
<feature type="transmembrane region" description="Helical" evidence="16">
    <location>
        <begin position="6"/>
        <end position="24"/>
    </location>
</feature>
<proteinExistence type="inferred from homology"/>
<dbReference type="Proteomes" id="UP000031532">
    <property type="component" value="Unassembled WGS sequence"/>
</dbReference>
<name>A0A9X5E0Q2_9CYAN</name>
<dbReference type="RefSeq" id="WP_039714950.1">
    <property type="nucleotide sequence ID" value="NZ_JTJC03000001.1"/>
</dbReference>
<dbReference type="OrthoDB" id="9763786at2"/>
<evidence type="ECO:0000256" key="4">
    <source>
        <dbReference type="ARBA" id="ARBA00012943"/>
    </source>
</evidence>
<evidence type="ECO:0000256" key="12">
    <source>
        <dbReference type="ARBA" id="ARBA00023027"/>
    </source>
</evidence>
<keyword evidence="13 15" id="KW-0472">Membrane</keyword>
<evidence type="ECO:0000256" key="15">
    <source>
        <dbReference type="PIRNR" id="PIRNR000204"/>
    </source>
</evidence>
<feature type="domain" description="NADP transhydrogenase beta-like" evidence="17">
    <location>
        <begin position="10"/>
        <end position="462"/>
    </location>
</feature>
<sequence>MSDFLPTGIQLTYLVAASLFIIGLKKLSSPATARNGNLLAAIGMLLAIVATLLDRQVLNYQMIVVALAIGSALGAIAAYKVQMTEMPQMVGLLNGLGGAASALVAVAEFWRLLGTAEPVPLDANISMLLDVFIGGITFTGSMLAFAKLQGLISGSPITFPLQQPINALLLISYIVGSGFLLVDPTNLPVFLGLVAVSLVLGVMFVVPIGGGDMPVVISLLNSFSGLAAGAAGFVVMNNVLIISGALVGASGLILTEIMCKAMNRSLISVLFGAFGGGGSASGAGGAAAGDQTTRSVDAEEAAMMLGYARSVVIVPGYGMAVAQAQHTVRELADQLDRLGVEVKYAIHPVAGRMPGHMNVLLAEANVPYTQLYDMDDINPQFDQTDVALVIGANDVVNPAARHDTASPIYGMPILEVDRAKHTIVIKRGMSTGFAGVDNELFYKDKTMMFFGSAKDAVAKLVSEVKHL</sequence>
<evidence type="ECO:0000256" key="2">
    <source>
        <dbReference type="ARBA" id="ARBA00004429"/>
    </source>
</evidence>
<feature type="transmembrane region" description="Helical" evidence="16">
    <location>
        <begin position="188"/>
        <end position="208"/>
    </location>
</feature>
<dbReference type="InterPro" id="IPR029035">
    <property type="entry name" value="DHS-like_NAD/FAD-binding_dom"/>
</dbReference>
<dbReference type="PANTHER" id="PTHR44758">
    <property type="entry name" value="NAD(P) TRANSHYDROGENASE SUBUNIT BETA"/>
    <property type="match status" value="1"/>
</dbReference>
<evidence type="ECO:0000256" key="10">
    <source>
        <dbReference type="ARBA" id="ARBA00022967"/>
    </source>
</evidence>
<keyword evidence="8 16" id="KW-0812">Transmembrane</keyword>
<evidence type="ECO:0000256" key="5">
    <source>
        <dbReference type="ARBA" id="ARBA00014581"/>
    </source>
</evidence>
<keyword evidence="6 15" id="KW-1003">Cell membrane</keyword>
<organism evidence="18 19">
    <name type="scientific">Scytonema millei VB511283</name>
    <dbReference type="NCBI Taxonomy" id="1245923"/>
    <lineage>
        <taxon>Bacteria</taxon>
        <taxon>Bacillati</taxon>
        <taxon>Cyanobacteriota</taxon>
        <taxon>Cyanophyceae</taxon>
        <taxon>Nostocales</taxon>
        <taxon>Scytonemataceae</taxon>
        <taxon>Scytonema</taxon>
    </lineage>
</organism>